<dbReference type="PANTHER" id="PTHR11803:SF58">
    <property type="entry name" value="PROTEIN HMF1-RELATED"/>
    <property type="match status" value="1"/>
</dbReference>
<proteinExistence type="inferred from homology"/>
<dbReference type="InterPro" id="IPR006175">
    <property type="entry name" value="YjgF/YER057c/UK114"/>
</dbReference>
<keyword evidence="3" id="KW-1185">Reference proteome</keyword>
<dbReference type="GO" id="GO:0005829">
    <property type="term" value="C:cytosol"/>
    <property type="evidence" value="ECO:0007669"/>
    <property type="project" value="TreeGrafter"/>
</dbReference>
<dbReference type="InterPro" id="IPR035959">
    <property type="entry name" value="RutC-like_sf"/>
</dbReference>
<comment type="similarity">
    <text evidence="1">Belongs to the RutC family.</text>
</comment>
<evidence type="ECO:0000313" key="2">
    <source>
        <dbReference type="EMBL" id="QJT06340.1"/>
    </source>
</evidence>
<dbReference type="EMBL" id="CP049838">
    <property type="protein sequence ID" value="QJT06340.1"/>
    <property type="molecule type" value="Genomic_DNA"/>
</dbReference>
<gene>
    <name evidence="2" type="ORF">G9272_43555</name>
</gene>
<dbReference type="FunFam" id="3.30.1330.40:FF:000001">
    <property type="entry name" value="L-PSP family endoribonuclease"/>
    <property type="match status" value="1"/>
</dbReference>
<accession>A0A6M4X0K5</accession>
<evidence type="ECO:0000313" key="3">
    <source>
        <dbReference type="Proteomes" id="UP000502665"/>
    </source>
</evidence>
<dbReference type="PANTHER" id="PTHR11803">
    <property type="entry name" value="2-IMINOBUTANOATE/2-IMINOPROPANOATE DEAMINASE RIDA"/>
    <property type="match status" value="1"/>
</dbReference>
<dbReference type="Proteomes" id="UP000502665">
    <property type="component" value="Chromosome"/>
</dbReference>
<dbReference type="CDD" id="cd00448">
    <property type="entry name" value="YjgF_YER057c_UK114_family"/>
    <property type="match status" value="1"/>
</dbReference>
<dbReference type="GO" id="GO:0019239">
    <property type="term" value="F:deaminase activity"/>
    <property type="evidence" value="ECO:0007669"/>
    <property type="project" value="TreeGrafter"/>
</dbReference>
<dbReference type="AlphaFoldDB" id="A0A6M4X0K5"/>
<dbReference type="RefSeq" id="WP_171401652.1">
    <property type="nucleotide sequence ID" value="NZ_CP049838.1"/>
</dbReference>
<organism evidence="2 3">
    <name type="scientific">Streptomyces asoensis</name>
    <dbReference type="NCBI Taxonomy" id="249586"/>
    <lineage>
        <taxon>Bacteria</taxon>
        <taxon>Bacillati</taxon>
        <taxon>Actinomycetota</taxon>
        <taxon>Actinomycetes</taxon>
        <taxon>Kitasatosporales</taxon>
        <taxon>Streptomycetaceae</taxon>
        <taxon>Streptomyces</taxon>
    </lineage>
</organism>
<sequence>MPAGRLRPNLRKGNRTMPKKIIDTGSSLGPYSSAVVAGNHLYVAGHCGFLPGTPNIAEGGLEAEFRQTLKNLEATILQAGFRLEDVVSTTCYLRDMDHWPLLNKIYSGYFTQDVPARAAVAVVGLPLGANLEITCVAWRDDTGTN</sequence>
<evidence type="ECO:0000256" key="1">
    <source>
        <dbReference type="ARBA" id="ARBA00010552"/>
    </source>
</evidence>
<dbReference type="Pfam" id="PF01042">
    <property type="entry name" value="Ribonuc_L-PSP"/>
    <property type="match status" value="1"/>
</dbReference>
<dbReference type="SUPFAM" id="SSF55298">
    <property type="entry name" value="YjgF-like"/>
    <property type="match status" value="1"/>
</dbReference>
<name>A0A6M4X0K5_9ACTN</name>
<dbReference type="Gene3D" id="3.30.1330.40">
    <property type="entry name" value="RutC-like"/>
    <property type="match status" value="1"/>
</dbReference>
<reference evidence="2" key="1">
    <citation type="submission" date="2020-03" db="EMBL/GenBank/DDBJ databases">
        <title>Molecular networking-based the target discovery of potent antiproliferative macrolactams: 5/6/7/16 polycyclic ansamycins and glycosylated trienomycin from Streptomyces cacaoi subsp. asoensis.</title>
        <authorList>
            <person name="Liu L.-L."/>
        </authorList>
    </citation>
    <scope>NUCLEOTIDE SEQUENCE [LARGE SCALE GENOMIC DNA]</scope>
    <source>
        <strain evidence="2">H2S5</strain>
    </source>
</reference>
<protein>
    <submittedName>
        <fullName evidence="2">RidA family protein</fullName>
    </submittedName>
</protein>